<name>A0A940WMJ9_9ACTN</name>
<evidence type="ECO:0000256" key="3">
    <source>
        <dbReference type="ARBA" id="ARBA00023125"/>
    </source>
</evidence>
<dbReference type="Pfam" id="PF00486">
    <property type="entry name" value="Trans_reg_C"/>
    <property type="match status" value="1"/>
</dbReference>
<evidence type="ECO:0000313" key="9">
    <source>
        <dbReference type="EMBL" id="MBP2708439.1"/>
    </source>
</evidence>
<dbReference type="AlphaFoldDB" id="A0A940WMJ9"/>
<dbReference type="GO" id="GO:0000160">
    <property type="term" value="P:phosphorelay signal transduction system"/>
    <property type="evidence" value="ECO:0007669"/>
    <property type="project" value="InterPro"/>
</dbReference>
<dbReference type="Gene3D" id="1.10.10.10">
    <property type="entry name" value="Winged helix-like DNA-binding domain superfamily/Winged helix DNA-binding domain"/>
    <property type="match status" value="1"/>
</dbReference>
<sequence length="1041" mass="112711">MEDSYDDAGPSRTSARFDVLGPVEVWHDGRPVDIGHARQRIVLALLLSEPGVVHPTDQLVDLVWNGSPPPTAHNVLYGYVGRLRRRLADLPGTALTRGRGGYVLHVPRDLVDLHRFRRMVSDSRRTADDGDAAAILRDALRLWRGTPFAGLDCVRLTALAAAVERDRLAALRRYHDLELRLGRHLDLVPELELLADEHRTDEITARHLLIALARSGRRADALDRYTRTREALAEQLGIGPGGELEETYLAILRDEPSAGRPSATTATGSAPPPPPAQLPANPRYFVGREDELRALAGFTTGGETAARIVVIDGLPGVGKTALALHWAHRIAGDYPDGQLYLDLRGYDEEQPPLRPADALATLLRSLHVPPQQLPTEPGELAALFRSLTSGRRVLLVLDNAAGAGQVRPLLPGSDTCLVVVTSRTRLIGLAAQDAAAVLSARPLTSAGSTALLRAVLGGERLEREPQAARSLVELCAGLPLALRIVAANISVTAGRDLAGAVAELGTADRITAFATDDESPAIQRAFDMSYRVLDDAARGLFRALGLLVGRDFTARHAAVLMDLPEDRTRESLCRLQAASMVEQHTEGRYRLHDLLRLFALQRLRAEEPPARAAAARDRLLNWYLDTSRAAASALRRRDAAPREAEDAAPAVTAGNSRDAGNAANAAAAREEARSAASDALLWFELERANLLSTVHDCATHGPYETAWRITSAMRGYFRVRPYGRDWLAAAEAGLTAAERDGDHMALASMHLSMADARQHAGHDDAALHHDAQALRLGKLIGWREGQAAALGGLGRTCWVLGRLDEALTHLGDALTIYHDLADPVGEAVTLGSLGRTHHDRGDLGQAIERYRRALDLSTRHGSPIGEALVSFYLGVAHLDLAELPEAEREFVHSLTVARANRLDHVTMLASAYLAAVHARLGRPSTAMIWLDRASAGLREVADRRIESECRNAIGLAAHHCDDHEPALLHYEAALVAAEQVGYQRGRVHALLGLGFTHLAAGRSAMALPPLTRARRIAAESGYRICARTAEDALARAGRPRR</sequence>
<dbReference type="InterPro" id="IPR005158">
    <property type="entry name" value="BTAD"/>
</dbReference>
<evidence type="ECO:0000256" key="1">
    <source>
        <dbReference type="ARBA" id="ARBA00005820"/>
    </source>
</evidence>
<dbReference type="PROSITE" id="PS51755">
    <property type="entry name" value="OMPR_PHOB"/>
    <property type="match status" value="1"/>
</dbReference>
<dbReference type="InterPro" id="IPR051677">
    <property type="entry name" value="AfsR-DnrI-RedD_regulator"/>
</dbReference>
<dbReference type="PRINTS" id="PR00364">
    <property type="entry name" value="DISEASERSIST"/>
</dbReference>
<protein>
    <submittedName>
        <fullName evidence="9">Tetratricopeptide repeat protein</fullName>
    </submittedName>
</protein>
<reference evidence="9" key="1">
    <citation type="submission" date="2021-02" db="EMBL/GenBank/DDBJ databases">
        <title>Draft genome sequence of Microbispora sp. RL4-1S isolated from rice leaves in Thailand.</title>
        <authorList>
            <person name="Muangham S."/>
            <person name="Duangmal K."/>
        </authorList>
    </citation>
    <scope>NUCLEOTIDE SEQUENCE</scope>
    <source>
        <strain evidence="9">RL4-1S</strain>
    </source>
</reference>
<proteinExistence type="inferred from homology"/>
<accession>A0A940WMJ9</accession>
<dbReference type="SUPFAM" id="SSF46894">
    <property type="entry name" value="C-terminal effector domain of the bipartite response regulators"/>
    <property type="match status" value="1"/>
</dbReference>
<feature type="compositionally biased region" description="Low complexity" evidence="7">
    <location>
        <begin position="647"/>
        <end position="666"/>
    </location>
</feature>
<dbReference type="SMART" id="SM01043">
    <property type="entry name" value="BTAD"/>
    <property type="match status" value="1"/>
</dbReference>
<dbReference type="InterPro" id="IPR019734">
    <property type="entry name" value="TPR_rpt"/>
</dbReference>
<keyword evidence="2" id="KW-0805">Transcription regulation</keyword>
<keyword evidence="4" id="KW-0804">Transcription</keyword>
<feature type="compositionally biased region" description="Low complexity" evidence="7">
    <location>
        <begin position="258"/>
        <end position="269"/>
    </location>
</feature>
<dbReference type="InterPro" id="IPR001867">
    <property type="entry name" value="OmpR/PhoB-type_DNA-bd"/>
</dbReference>
<comment type="caution">
    <text evidence="9">The sequence shown here is derived from an EMBL/GenBank/DDBJ whole genome shotgun (WGS) entry which is preliminary data.</text>
</comment>
<dbReference type="PANTHER" id="PTHR35807:SF1">
    <property type="entry name" value="TRANSCRIPTIONAL REGULATOR REDD"/>
    <property type="match status" value="1"/>
</dbReference>
<dbReference type="PROSITE" id="PS50005">
    <property type="entry name" value="TPR"/>
    <property type="match status" value="1"/>
</dbReference>
<dbReference type="SMART" id="SM00028">
    <property type="entry name" value="TPR"/>
    <property type="match status" value="5"/>
</dbReference>
<evidence type="ECO:0000259" key="8">
    <source>
        <dbReference type="PROSITE" id="PS51755"/>
    </source>
</evidence>
<dbReference type="GO" id="GO:0006355">
    <property type="term" value="P:regulation of DNA-templated transcription"/>
    <property type="evidence" value="ECO:0007669"/>
    <property type="project" value="InterPro"/>
</dbReference>
<evidence type="ECO:0000256" key="6">
    <source>
        <dbReference type="PROSITE-ProRule" id="PRU01091"/>
    </source>
</evidence>
<dbReference type="InterPro" id="IPR036388">
    <property type="entry name" value="WH-like_DNA-bd_sf"/>
</dbReference>
<dbReference type="Pfam" id="PF03704">
    <property type="entry name" value="BTAD"/>
    <property type="match status" value="1"/>
</dbReference>
<dbReference type="EMBL" id="JAFCNB010000033">
    <property type="protein sequence ID" value="MBP2708439.1"/>
    <property type="molecule type" value="Genomic_DNA"/>
</dbReference>
<dbReference type="GO" id="GO:0003677">
    <property type="term" value="F:DNA binding"/>
    <property type="evidence" value="ECO:0007669"/>
    <property type="project" value="UniProtKB-UniRule"/>
</dbReference>
<evidence type="ECO:0000313" key="10">
    <source>
        <dbReference type="Proteomes" id="UP000674234"/>
    </source>
</evidence>
<dbReference type="InterPro" id="IPR027417">
    <property type="entry name" value="P-loop_NTPase"/>
</dbReference>
<dbReference type="Gene3D" id="3.40.50.300">
    <property type="entry name" value="P-loop containing nucleotide triphosphate hydrolases"/>
    <property type="match status" value="1"/>
</dbReference>
<feature type="DNA-binding region" description="OmpR/PhoB-type" evidence="6">
    <location>
        <begin position="2"/>
        <end position="106"/>
    </location>
</feature>
<evidence type="ECO:0000256" key="2">
    <source>
        <dbReference type="ARBA" id="ARBA00023015"/>
    </source>
</evidence>
<feature type="region of interest" description="Disordered" evidence="7">
    <location>
        <begin position="634"/>
        <end position="666"/>
    </location>
</feature>
<dbReference type="SUPFAM" id="SSF52540">
    <property type="entry name" value="P-loop containing nucleoside triphosphate hydrolases"/>
    <property type="match status" value="1"/>
</dbReference>
<dbReference type="Gene3D" id="1.25.40.10">
    <property type="entry name" value="Tetratricopeptide repeat domain"/>
    <property type="match status" value="2"/>
</dbReference>
<keyword evidence="5" id="KW-0802">TPR repeat</keyword>
<dbReference type="SMART" id="SM00862">
    <property type="entry name" value="Trans_reg_C"/>
    <property type="match status" value="1"/>
</dbReference>
<feature type="region of interest" description="Disordered" evidence="7">
    <location>
        <begin position="256"/>
        <end position="280"/>
    </location>
</feature>
<dbReference type="Proteomes" id="UP000674234">
    <property type="component" value="Unassembled WGS sequence"/>
</dbReference>
<evidence type="ECO:0000256" key="5">
    <source>
        <dbReference type="PROSITE-ProRule" id="PRU00339"/>
    </source>
</evidence>
<feature type="compositionally biased region" description="Basic and acidic residues" evidence="7">
    <location>
        <begin position="635"/>
        <end position="645"/>
    </location>
</feature>
<dbReference type="SUPFAM" id="SSF48452">
    <property type="entry name" value="TPR-like"/>
    <property type="match status" value="3"/>
</dbReference>
<feature type="repeat" description="TPR" evidence="5">
    <location>
        <begin position="827"/>
        <end position="860"/>
    </location>
</feature>
<dbReference type="RefSeq" id="WP_210159702.1">
    <property type="nucleotide sequence ID" value="NZ_JAFCNB010000033.1"/>
</dbReference>
<gene>
    <name evidence="9" type="ORF">JOL79_32135</name>
</gene>
<organism evidence="9 10">
    <name type="scientific">Microbispora oryzae</name>
    <dbReference type="NCBI Taxonomy" id="2806554"/>
    <lineage>
        <taxon>Bacteria</taxon>
        <taxon>Bacillati</taxon>
        <taxon>Actinomycetota</taxon>
        <taxon>Actinomycetes</taxon>
        <taxon>Streptosporangiales</taxon>
        <taxon>Streptosporangiaceae</taxon>
        <taxon>Microbispora</taxon>
    </lineage>
</organism>
<feature type="domain" description="OmpR/PhoB-type" evidence="8">
    <location>
        <begin position="2"/>
        <end position="106"/>
    </location>
</feature>
<keyword evidence="10" id="KW-1185">Reference proteome</keyword>
<dbReference type="CDD" id="cd15831">
    <property type="entry name" value="BTAD"/>
    <property type="match status" value="1"/>
</dbReference>
<dbReference type="InterPro" id="IPR011990">
    <property type="entry name" value="TPR-like_helical_dom_sf"/>
</dbReference>
<keyword evidence="3 6" id="KW-0238">DNA-binding</keyword>
<dbReference type="InterPro" id="IPR016032">
    <property type="entry name" value="Sig_transdc_resp-reg_C-effctor"/>
</dbReference>
<evidence type="ECO:0000256" key="7">
    <source>
        <dbReference type="SAM" id="MobiDB-lite"/>
    </source>
</evidence>
<comment type="similarity">
    <text evidence="1">Belongs to the AfsR/DnrI/RedD regulatory family.</text>
</comment>
<dbReference type="Pfam" id="PF13424">
    <property type="entry name" value="TPR_12"/>
    <property type="match status" value="1"/>
</dbReference>
<evidence type="ECO:0000256" key="4">
    <source>
        <dbReference type="ARBA" id="ARBA00023163"/>
    </source>
</evidence>
<dbReference type="PANTHER" id="PTHR35807">
    <property type="entry name" value="TRANSCRIPTIONAL REGULATOR REDD-RELATED"/>
    <property type="match status" value="1"/>
</dbReference>
<dbReference type="GO" id="GO:0043531">
    <property type="term" value="F:ADP binding"/>
    <property type="evidence" value="ECO:0007669"/>
    <property type="project" value="InterPro"/>
</dbReference>